<protein>
    <recommendedName>
        <fullName evidence="1">Cell wall hydrolase SleB domain-containing protein</fullName>
    </recommendedName>
</protein>
<accession>A0A382SLH4</accession>
<gene>
    <name evidence="2" type="ORF">METZ01_LOCUS362902</name>
</gene>
<sequence>MKYAVFGILVAFVVFGYISSNALIENETVYIVKDIDPIPEPEIDINQMHCLATNIYHEARGESFAGKVAVGNVTLNRVNHIKYPDTICDVVYQARLRENWRGDMVPVRHKCQFSWYCDGMSDDIVLRTDQGIVIKDHMFAWEQSLEIAGKIIQGEVLDITDGATHYFNSDLADPYWANELVRVVEIDNHSFHKESKIH</sequence>
<dbReference type="Pfam" id="PF07486">
    <property type="entry name" value="Hydrolase_2"/>
    <property type="match status" value="1"/>
</dbReference>
<dbReference type="InterPro" id="IPR011105">
    <property type="entry name" value="Cell_wall_hydrolase_SleB"/>
</dbReference>
<evidence type="ECO:0000313" key="2">
    <source>
        <dbReference type="EMBL" id="SVD10048.1"/>
    </source>
</evidence>
<feature type="domain" description="Cell wall hydrolase SleB" evidence="1">
    <location>
        <begin position="61"/>
        <end position="191"/>
    </location>
</feature>
<dbReference type="Gene3D" id="6.20.240.60">
    <property type="match status" value="1"/>
</dbReference>
<dbReference type="EMBL" id="UINC01129572">
    <property type="protein sequence ID" value="SVD10048.1"/>
    <property type="molecule type" value="Genomic_DNA"/>
</dbReference>
<dbReference type="GO" id="GO:0016787">
    <property type="term" value="F:hydrolase activity"/>
    <property type="evidence" value="ECO:0007669"/>
    <property type="project" value="InterPro"/>
</dbReference>
<evidence type="ECO:0000259" key="1">
    <source>
        <dbReference type="Pfam" id="PF07486"/>
    </source>
</evidence>
<organism evidence="2">
    <name type="scientific">marine metagenome</name>
    <dbReference type="NCBI Taxonomy" id="408172"/>
    <lineage>
        <taxon>unclassified sequences</taxon>
        <taxon>metagenomes</taxon>
        <taxon>ecological metagenomes</taxon>
    </lineage>
</organism>
<proteinExistence type="predicted"/>
<dbReference type="Gene3D" id="1.10.10.2520">
    <property type="entry name" value="Cell wall hydrolase SleB, domain 1"/>
    <property type="match status" value="1"/>
</dbReference>
<name>A0A382SLH4_9ZZZZ</name>
<dbReference type="InterPro" id="IPR042047">
    <property type="entry name" value="SleB_dom1"/>
</dbReference>
<reference evidence="2" key="1">
    <citation type="submission" date="2018-05" db="EMBL/GenBank/DDBJ databases">
        <authorList>
            <person name="Lanie J.A."/>
            <person name="Ng W.-L."/>
            <person name="Kazmierczak K.M."/>
            <person name="Andrzejewski T.M."/>
            <person name="Davidsen T.M."/>
            <person name="Wayne K.J."/>
            <person name="Tettelin H."/>
            <person name="Glass J.I."/>
            <person name="Rusch D."/>
            <person name="Podicherti R."/>
            <person name="Tsui H.-C.T."/>
            <person name="Winkler M.E."/>
        </authorList>
    </citation>
    <scope>NUCLEOTIDE SEQUENCE</scope>
</reference>
<dbReference type="AlphaFoldDB" id="A0A382SLH4"/>